<dbReference type="AlphaFoldDB" id="A0A975GQR5"/>
<dbReference type="RefSeq" id="WP_207678495.1">
    <property type="nucleotide sequence ID" value="NZ_CP061800.1"/>
</dbReference>
<dbReference type="Gene3D" id="3.30.200.20">
    <property type="entry name" value="Phosphorylase Kinase, domain 1"/>
    <property type="match status" value="1"/>
</dbReference>
<dbReference type="Proteomes" id="UP000663722">
    <property type="component" value="Chromosome"/>
</dbReference>
<proteinExistence type="predicted"/>
<dbReference type="InterPro" id="IPR011009">
    <property type="entry name" value="Kinase-like_dom_sf"/>
</dbReference>
<name>A0A975GQR5_9BACT</name>
<dbReference type="SUPFAM" id="SSF56112">
    <property type="entry name" value="Protein kinase-like (PK-like)"/>
    <property type="match status" value="1"/>
</dbReference>
<evidence type="ECO:0000313" key="1">
    <source>
        <dbReference type="EMBL" id="QTA90180.1"/>
    </source>
</evidence>
<accession>A0A975GQR5</accession>
<dbReference type="EMBL" id="CP061800">
    <property type="protein sequence ID" value="QTA90180.1"/>
    <property type="molecule type" value="Genomic_DNA"/>
</dbReference>
<dbReference type="Gene3D" id="1.10.510.10">
    <property type="entry name" value="Transferase(Phosphotransferase) domain 1"/>
    <property type="match status" value="1"/>
</dbReference>
<dbReference type="KEGG" id="dmm:dnm_062410"/>
<keyword evidence="2" id="KW-1185">Reference proteome</keyword>
<protein>
    <recommendedName>
        <fullName evidence="3">Protein kinase</fullName>
    </recommendedName>
</protein>
<evidence type="ECO:0000313" key="2">
    <source>
        <dbReference type="Proteomes" id="UP000663722"/>
    </source>
</evidence>
<gene>
    <name evidence="1" type="ORF">dnm_062410</name>
</gene>
<organism evidence="1 2">
    <name type="scientific">Desulfonema magnum</name>
    <dbReference type="NCBI Taxonomy" id="45655"/>
    <lineage>
        <taxon>Bacteria</taxon>
        <taxon>Pseudomonadati</taxon>
        <taxon>Thermodesulfobacteriota</taxon>
        <taxon>Desulfobacteria</taxon>
        <taxon>Desulfobacterales</taxon>
        <taxon>Desulfococcaceae</taxon>
        <taxon>Desulfonema</taxon>
    </lineage>
</organism>
<sequence length="303" mass="35584">MRKGRLFTDTTDFFSIDCGDQILIGEKQYTVTGYERERRFGISDPKFWVKRAVDSETGEKKLIKLSYFESFETSLGGVKIRCFRNPDKEGDILELVKDHPYFMHGTAYRDSKNNNIRVLDIIRGKNLFVYIDSLNMNHEVYFRTILPDILKKLLKAFEAMRFLHINGFRHGDIRNDHIIIENSTGNYVWIDFDYDYDAPENPFGLDVFGLGNILLCTIGKGFHSLYMINDDTATYGDLIHRLEPEDFSILDKWRLVNLRKLYPYIPKVFNDILMHFSRGSEIYYESADEIIEDVSRCLYSVFE</sequence>
<evidence type="ECO:0008006" key="3">
    <source>
        <dbReference type="Google" id="ProtNLM"/>
    </source>
</evidence>
<reference evidence="1" key="1">
    <citation type="journal article" date="2021" name="Microb. Physiol.">
        <title>Proteogenomic Insights into the Physiology of Marine, Sulfate-Reducing, Filamentous Desulfonema limicola and Desulfonema magnum.</title>
        <authorList>
            <person name="Schnaars V."/>
            <person name="Wohlbrand L."/>
            <person name="Scheve S."/>
            <person name="Hinrichs C."/>
            <person name="Reinhardt R."/>
            <person name="Rabus R."/>
        </authorList>
    </citation>
    <scope>NUCLEOTIDE SEQUENCE</scope>
    <source>
        <strain evidence="1">4be13</strain>
    </source>
</reference>